<evidence type="ECO:0008006" key="2">
    <source>
        <dbReference type="Google" id="ProtNLM"/>
    </source>
</evidence>
<proteinExistence type="predicted"/>
<accession>A0A6J4LQY2</accession>
<name>A0A6J4LQY2_9ACTN</name>
<reference evidence="1" key="1">
    <citation type="submission" date="2020-02" db="EMBL/GenBank/DDBJ databases">
        <authorList>
            <person name="Meier V. D."/>
        </authorList>
    </citation>
    <scope>NUCLEOTIDE SEQUENCE</scope>
    <source>
        <strain evidence="1">AVDCRST_MAG16</strain>
    </source>
</reference>
<protein>
    <recommendedName>
        <fullName evidence="2">EcsC protein family protein</fullName>
    </recommendedName>
</protein>
<sequence length="242" mass="24947">MSGELVRREEVGELVGRLSDSGLDGRERGRLLARLAALLAGGARAAGAKAALTGRYLADVVAELAPSVQVRDLPTLRAQHGGLTGDELADALVRSAALATAGVGAAGGALAAVQHAAPPSLLVAPVQLAAETVAVVATELKLVAELHVVYGRAPLGPAPDLAAAYLHSWASRTPVALGTTPDLAVVLSAAARLQLRRRVTRRLARNVSTMAPFLAGAVAGAELNRRETRSLAEQLIEALRRR</sequence>
<dbReference type="AlphaFoldDB" id="A0A6J4LQY2"/>
<dbReference type="EMBL" id="CADCUE010000150">
    <property type="protein sequence ID" value="CAA9339024.1"/>
    <property type="molecule type" value="Genomic_DNA"/>
</dbReference>
<evidence type="ECO:0000313" key="1">
    <source>
        <dbReference type="EMBL" id="CAA9339024.1"/>
    </source>
</evidence>
<gene>
    <name evidence="1" type="ORF">AVDCRST_MAG16-1726</name>
</gene>
<organism evidence="1">
    <name type="scientific">uncultured Frankineae bacterium</name>
    <dbReference type="NCBI Taxonomy" id="437475"/>
    <lineage>
        <taxon>Bacteria</taxon>
        <taxon>Bacillati</taxon>
        <taxon>Actinomycetota</taxon>
        <taxon>Actinomycetes</taxon>
        <taxon>Frankiales</taxon>
        <taxon>environmental samples</taxon>
    </lineage>
</organism>